<feature type="region of interest" description="Disordered" evidence="1">
    <location>
        <begin position="247"/>
        <end position="273"/>
    </location>
</feature>
<keyword evidence="3" id="KW-1185">Reference proteome</keyword>
<feature type="compositionally biased region" description="Polar residues" evidence="1">
    <location>
        <begin position="260"/>
        <end position="271"/>
    </location>
</feature>
<evidence type="ECO:0000256" key="1">
    <source>
        <dbReference type="SAM" id="MobiDB-lite"/>
    </source>
</evidence>
<dbReference type="PANTHER" id="PTHR33115">
    <property type="entry name" value="ARM REPEAT SUPERFAMILY PROTEIN"/>
    <property type="match status" value="1"/>
</dbReference>
<sequence length="336" mass="37087">MVISSTEGLVLKTMAHLTSGQLHRDHHHEWCSIAVESLKLMSRLMAAPGESGTKLHHQISSNMAAVISTSESVIECPSCNLLLKRQTIQVLLDMSVDTSFIAASESRKVIFTWILLHIFLLPDRGRCGYTHHLAKKGSYIRKLAGEKLQSVLSLQSEGSETRMLQSLGEVAGDLISRTIVDAIDNSHGSYAVHIMADLCHRYTERGVFLQGLTNVLPKVLEEIIGCGGSTSEEIQVLREENKDQVWAPGADIGKGGRGQESASSQQQNGTEQLEDSKLQEALISLCMVIIENWIGKDQDVTRRFDNITSRICSEHGMPVKTFATLVIEARDKLLKE</sequence>
<protein>
    <submittedName>
        <fullName evidence="2">Uncharacterized protein</fullName>
    </submittedName>
</protein>
<dbReference type="PANTHER" id="PTHR33115:SF22">
    <property type="entry name" value="OS12G0449900 PROTEIN"/>
    <property type="match status" value="1"/>
</dbReference>
<dbReference type="AlphaFoldDB" id="A0A8T0UB87"/>
<dbReference type="EMBL" id="CM029042">
    <property type="protein sequence ID" value="KAG2621311.1"/>
    <property type="molecule type" value="Genomic_DNA"/>
</dbReference>
<name>A0A8T0UB87_PANVG</name>
<proteinExistence type="predicted"/>
<reference evidence="2" key="1">
    <citation type="submission" date="2020-05" db="EMBL/GenBank/DDBJ databases">
        <title>WGS assembly of Panicum virgatum.</title>
        <authorList>
            <person name="Lovell J.T."/>
            <person name="Jenkins J."/>
            <person name="Shu S."/>
            <person name="Juenger T.E."/>
            <person name="Schmutz J."/>
        </authorList>
    </citation>
    <scope>NUCLEOTIDE SEQUENCE</scope>
    <source>
        <strain evidence="2">AP13</strain>
    </source>
</reference>
<gene>
    <name evidence="2" type="ORF">PVAP13_3NG248800</name>
</gene>
<evidence type="ECO:0000313" key="3">
    <source>
        <dbReference type="Proteomes" id="UP000823388"/>
    </source>
</evidence>
<evidence type="ECO:0000313" key="2">
    <source>
        <dbReference type="EMBL" id="KAG2621311.1"/>
    </source>
</evidence>
<comment type="caution">
    <text evidence="2">The sequence shown here is derived from an EMBL/GenBank/DDBJ whole genome shotgun (WGS) entry which is preliminary data.</text>
</comment>
<dbReference type="Proteomes" id="UP000823388">
    <property type="component" value="Chromosome 3N"/>
</dbReference>
<organism evidence="2 3">
    <name type="scientific">Panicum virgatum</name>
    <name type="common">Blackwell switchgrass</name>
    <dbReference type="NCBI Taxonomy" id="38727"/>
    <lineage>
        <taxon>Eukaryota</taxon>
        <taxon>Viridiplantae</taxon>
        <taxon>Streptophyta</taxon>
        <taxon>Embryophyta</taxon>
        <taxon>Tracheophyta</taxon>
        <taxon>Spermatophyta</taxon>
        <taxon>Magnoliopsida</taxon>
        <taxon>Liliopsida</taxon>
        <taxon>Poales</taxon>
        <taxon>Poaceae</taxon>
        <taxon>PACMAD clade</taxon>
        <taxon>Panicoideae</taxon>
        <taxon>Panicodae</taxon>
        <taxon>Paniceae</taxon>
        <taxon>Panicinae</taxon>
        <taxon>Panicum</taxon>
        <taxon>Panicum sect. Hiantes</taxon>
    </lineage>
</organism>
<accession>A0A8T0UB87</accession>